<evidence type="ECO:0000256" key="3">
    <source>
        <dbReference type="ARBA" id="ARBA00022833"/>
    </source>
</evidence>
<dbReference type="STRING" id="94237.ENSMMOP00000004109"/>
<dbReference type="Pfam" id="PF13639">
    <property type="entry name" value="zf-RING_2"/>
    <property type="match status" value="1"/>
</dbReference>
<keyword evidence="2 4" id="KW-0863">Zinc-finger</keyword>
<dbReference type="GO" id="GO:0008270">
    <property type="term" value="F:zinc ion binding"/>
    <property type="evidence" value="ECO:0007669"/>
    <property type="project" value="UniProtKB-KW"/>
</dbReference>
<protein>
    <recommendedName>
        <fullName evidence="5">RING-type domain-containing protein</fullName>
    </recommendedName>
</protein>
<keyword evidence="1" id="KW-0479">Metal-binding</keyword>
<dbReference type="Proteomes" id="UP000261620">
    <property type="component" value="Unplaced"/>
</dbReference>
<feature type="domain" description="RING-type" evidence="5">
    <location>
        <begin position="12"/>
        <end position="59"/>
    </location>
</feature>
<dbReference type="InterPro" id="IPR017907">
    <property type="entry name" value="Znf_RING_CS"/>
</dbReference>
<evidence type="ECO:0000256" key="1">
    <source>
        <dbReference type="ARBA" id="ARBA00022723"/>
    </source>
</evidence>
<proteinExistence type="predicted"/>
<dbReference type="PANTHER" id="PTHR22791">
    <property type="entry name" value="RING-TYPE DOMAIN-CONTAINING PROTEIN"/>
    <property type="match status" value="1"/>
</dbReference>
<keyword evidence="7" id="KW-1185">Reference proteome</keyword>
<dbReference type="PROSITE" id="PS50089">
    <property type="entry name" value="ZF_RING_2"/>
    <property type="match status" value="1"/>
</dbReference>
<organism evidence="6 7">
    <name type="scientific">Mola mola</name>
    <name type="common">Ocean sunfish</name>
    <name type="synonym">Tetraodon mola</name>
    <dbReference type="NCBI Taxonomy" id="94237"/>
    <lineage>
        <taxon>Eukaryota</taxon>
        <taxon>Metazoa</taxon>
        <taxon>Chordata</taxon>
        <taxon>Craniata</taxon>
        <taxon>Vertebrata</taxon>
        <taxon>Euteleostomi</taxon>
        <taxon>Actinopterygii</taxon>
        <taxon>Neopterygii</taxon>
        <taxon>Teleostei</taxon>
        <taxon>Neoteleostei</taxon>
        <taxon>Acanthomorphata</taxon>
        <taxon>Eupercaria</taxon>
        <taxon>Tetraodontiformes</taxon>
        <taxon>Molidae</taxon>
        <taxon>Mola</taxon>
    </lineage>
</organism>
<dbReference type="InterPro" id="IPR013083">
    <property type="entry name" value="Znf_RING/FYVE/PHD"/>
</dbReference>
<dbReference type="PANTHER" id="PTHR22791:SF31">
    <property type="entry name" value="IM:7152348"/>
    <property type="match status" value="1"/>
</dbReference>
<evidence type="ECO:0000259" key="5">
    <source>
        <dbReference type="PROSITE" id="PS50089"/>
    </source>
</evidence>
<dbReference type="SMART" id="SM00184">
    <property type="entry name" value="RING"/>
    <property type="match status" value="1"/>
</dbReference>
<dbReference type="AlphaFoldDB" id="A0A3Q3W6A8"/>
<dbReference type="InterPro" id="IPR051435">
    <property type="entry name" value="RING_finger_E3_ubiq-ligases"/>
</dbReference>
<dbReference type="GO" id="GO:0061630">
    <property type="term" value="F:ubiquitin protein ligase activity"/>
    <property type="evidence" value="ECO:0007669"/>
    <property type="project" value="TreeGrafter"/>
</dbReference>
<keyword evidence="3" id="KW-0862">Zinc</keyword>
<evidence type="ECO:0000313" key="6">
    <source>
        <dbReference type="Ensembl" id="ENSMMOP00000004109.1"/>
    </source>
</evidence>
<evidence type="ECO:0000256" key="2">
    <source>
        <dbReference type="ARBA" id="ARBA00022771"/>
    </source>
</evidence>
<reference evidence="6" key="1">
    <citation type="submission" date="2025-08" db="UniProtKB">
        <authorList>
            <consortium name="Ensembl"/>
        </authorList>
    </citation>
    <scope>IDENTIFICATION</scope>
</reference>
<reference evidence="6" key="2">
    <citation type="submission" date="2025-09" db="UniProtKB">
        <authorList>
            <consortium name="Ensembl"/>
        </authorList>
    </citation>
    <scope>IDENTIFICATION</scope>
</reference>
<evidence type="ECO:0000313" key="7">
    <source>
        <dbReference type="Proteomes" id="UP000261620"/>
    </source>
</evidence>
<accession>A0A3Q3W6A8</accession>
<dbReference type="Ensembl" id="ENSMMOT00000004185.1">
    <property type="protein sequence ID" value="ENSMMOP00000004109.1"/>
    <property type="gene ID" value="ENSMMOG00000003288.1"/>
</dbReference>
<dbReference type="PROSITE" id="PS00518">
    <property type="entry name" value="ZF_RING_1"/>
    <property type="match status" value="1"/>
</dbReference>
<dbReference type="InterPro" id="IPR001841">
    <property type="entry name" value="Znf_RING"/>
</dbReference>
<dbReference type="GO" id="GO:0016567">
    <property type="term" value="P:protein ubiquitination"/>
    <property type="evidence" value="ECO:0007669"/>
    <property type="project" value="TreeGrafter"/>
</dbReference>
<dbReference type="SUPFAM" id="SSF57850">
    <property type="entry name" value="RING/U-box"/>
    <property type="match status" value="1"/>
</dbReference>
<evidence type="ECO:0000256" key="4">
    <source>
        <dbReference type="PROSITE-ProRule" id="PRU00175"/>
    </source>
</evidence>
<name>A0A3Q3W6A8_MOLML</name>
<dbReference type="Gene3D" id="3.30.40.10">
    <property type="entry name" value="Zinc/RING finger domain, C3HC4 (zinc finger)"/>
    <property type="match status" value="1"/>
</dbReference>
<sequence length="161" mass="18203">MIGLFDLLDLECVICCYQFSRSDRIPRVLHCRHTFCACCLERMSWRDGIMSKMRCPLCRWITCTRASLSPSGALLVDTSIWDLIVDAKMDTSAEELNYQKIQLIQPTLRSRNTKGISGDSSCNPQAGRVFTDDQLVGSCNSGSRLVIRGLCVQMQAWRETL</sequence>